<evidence type="ECO:0000313" key="9">
    <source>
        <dbReference type="EMBL" id="CAH8383486.1"/>
    </source>
</evidence>
<keyword evidence="3 7" id="KW-0547">Nucleotide-binding</keyword>
<keyword evidence="10" id="KW-1185">Reference proteome</keyword>
<keyword evidence="5" id="KW-0133">Cell shape</keyword>
<dbReference type="AlphaFoldDB" id="A0ABC8LII9"/>
<dbReference type="InterPro" id="IPR011095">
    <property type="entry name" value="Dala_Dala_lig_C"/>
</dbReference>
<dbReference type="GO" id="GO:0016874">
    <property type="term" value="F:ligase activity"/>
    <property type="evidence" value="ECO:0007669"/>
    <property type="project" value="UniProtKB-KW"/>
</dbReference>
<organism evidence="9 10">
    <name type="scientific">Eruca vesicaria subsp. sativa</name>
    <name type="common">Garden rocket</name>
    <name type="synonym">Eruca sativa</name>
    <dbReference type="NCBI Taxonomy" id="29727"/>
    <lineage>
        <taxon>Eukaryota</taxon>
        <taxon>Viridiplantae</taxon>
        <taxon>Streptophyta</taxon>
        <taxon>Embryophyta</taxon>
        <taxon>Tracheophyta</taxon>
        <taxon>Spermatophyta</taxon>
        <taxon>Magnoliopsida</taxon>
        <taxon>eudicotyledons</taxon>
        <taxon>Gunneridae</taxon>
        <taxon>Pentapetalae</taxon>
        <taxon>rosids</taxon>
        <taxon>malvids</taxon>
        <taxon>Brassicales</taxon>
        <taxon>Brassicaceae</taxon>
        <taxon>Brassiceae</taxon>
        <taxon>Eruca</taxon>
    </lineage>
</organism>
<dbReference type="PANTHER" id="PTHR23132">
    <property type="entry name" value="D-ALANINE--D-ALANINE LIGASE"/>
    <property type="match status" value="1"/>
</dbReference>
<gene>
    <name evidence="9" type="ORF">ERUC_LOCUS35969</name>
</gene>
<dbReference type="EMBL" id="CAKOAT010587376">
    <property type="protein sequence ID" value="CAH8383486.1"/>
    <property type="molecule type" value="Genomic_DNA"/>
</dbReference>
<dbReference type="FunFam" id="3.30.470.20:FF:000048">
    <property type="entry name" value="D-alanine--D-alanine ligase family"/>
    <property type="match status" value="1"/>
</dbReference>
<evidence type="ECO:0000256" key="6">
    <source>
        <dbReference type="ARBA" id="ARBA00022984"/>
    </source>
</evidence>
<evidence type="ECO:0000256" key="3">
    <source>
        <dbReference type="ARBA" id="ARBA00022741"/>
    </source>
</evidence>
<dbReference type="GO" id="GO:0008360">
    <property type="term" value="P:regulation of cell shape"/>
    <property type="evidence" value="ECO:0007669"/>
    <property type="project" value="UniProtKB-KW"/>
</dbReference>
<reference evidence="9 10" key="1">
    <citation type="submission" date="2022-03" db="EMBL/GenBank/DDBJ databases">
        <authorList>
            <person name="Macdonald S."/>
            <person name="Ahmed S."/>
            <person name="Newling K."/>
        </authorList>
    </citation>
    <scope>NUCLEOTIDE SEQUENCE [LARGE SCALE GENOMIC DNA]</scope>
</reference>
<evidence type="ECO:0000256" key="4">
    <source>
        <dbReference type="ARBA" id="ARBA00022840"/>
    </source>
</evidence>
<accession>A0ABC8LII9</accession>
<dbReference type="Gene3D" id="3.30.470.20">
    <property type="entry name" value="ATP-grasp fold, B domain"/>
    <property type="match status" value="1"/>
</dbReference>
<comment type="similarity">
    <text evidence="1">Belongs to the D-alanine--D-alanine ligase family.</text>
</comment>
<evidence type="ECO:0000313" key="10">
    <source>
        <dbReference type="Proteomes" id="UP001642260"/>
    </source>
</evidence>
<evidence type="ECO:0000259" key="8">
    <source>
        <dbReference type="PROSITE" id="PS50975"/>
    </source>
</evidence>
<dbReference type="Proteomes" id="UP001642260">
    <property type="component" value="Unassembled WGS sequence"/>
</dbReference>
<keyword evidence="6" id="KW-0573">Peptidoglycan synthesis</keyword>
<dbReference type="SUPFAM" id="SSF56059">
    <property type="entry name" value="Glutathione synthetase ATP-binding domain-like"/>
    <property type="match status" value="1"/>
</dbReference>
<dbReference type="InterPro" id="IPR011761">
    <property type="entry name" value="ATP-grasp"/>
</dbReference>
<evidence type="ECO:0000256" key="1">
    <source>
        <dbReference type="ARBA" id="ARBA00010871"/>
    </source>
</evidence>
<keyword evidence="2" id="KW-0436">Ligase</keyword>
<protein>
    <recommendedName>
        <fullName evidence="8">ATP-grasp domain-containing protein</fullName>
    </recommendedName>
</protein>
<sequence>TSEDLALYVQALKDCLPRIPTNSFSKTHGMIEMPNPTPKLLIFEPFIETDEVIVSSKSNEKLSWKGSKPWVEVTVGVIGKYGSMHSLSPSLTVKESGDILSLEEKFQGGTGINLTPPPPSIVSKEALERCKQGIELIAKTLGLEGFSRIDAFVHVETGEVMVIEVNTVPGMTPSTVLIQQALAEQPPIYPPQFFRSVLNLAAQRVK</sequence>
<evidence type="ECO:0000256" key="5">
    <source>
        <dbReference type="ARBA" id="ARBA00022960"/>
    </source>
</evidence>
<dbReference type="Pfam" id="PF07478">
    <property type="entry name" value="Dala_Dala_lig_C"/>
    <property type="match status" value="1"/>
</dbReference>
<evidence type="ECO:0000256" key="2">
    <source>
        <dbReference type="ARBA" id="ARBA00022598"/>
    </source>
</evidence>
<feature type="domain" description="ATP-grasp" evidence="8">
    <location>
        <begin position="119"/>
        <end position="202"/>
    </location>
</feature>
<dbReference type="GO" id="GO:0005524">
    <property type="term" value="F:ATP binding"/>
    <property type="evidence" value="ECO:0007669"/>
    <property type="project" value="UniProtKB-UniRule"/>
</dbReference>
<comment type="caution">
    <text evidence="9">The sequence shown here is derived from an EMBL/GenBank/DDBJ whole genome shotgun (WGS) entry which is preliminary data.</text>
</comment>
<name>A0ABC8LII9_ERUVS</name>
<dbReference type="PROSITE" id="PS50975">
    <property type="entry name" value="ATP_GRASP"/>
    <property type="match status" value="1"/>
</dbReference>
<feature type="non-terminal residue" evidence="9">
    <location>
        <position position="1"/>
    </location>
</feature>
<proteinExistence type="inferred from homology"/>
<dbReference type="InterPro" id="IPR000291">
    <property type="entry name" value="D-Ala_lig_Van_CS"/>
</dbReference>
<evidence type="ECO:0000256" key="7">
    <source>
        <dbReference type="PROSITE-ProRule" id="PRU00409"/>
    </source>
</evidence>
<dbReference type="PROSITE" id="PS00844">
    <property type="entry name" value="DALA_DALA_LIGASE_2"/>
    <property type="match status" value="1"/>
</dbReference>
<dbReference type="PANTHER" id="PTHR23132:SF0">
    <property type="entry name" value="D-ALANINE-D-ALANINE LIGASE FAMILY"/>
    <property type="match status" value="1"/>
</dbReference>
<keyword evidence="4 7" id="KW-0067">ATP-binding</keyword>